<dbReference type="Gene3D" id="3.40.50.2300">
    <property type="match status" value="1"/>
</dbReference>
<evidence type="ECO:0000313" key="7">
    <source>
        <dbReference type="Proteomes" id="UP000050640"/>
    </source>
</evidence>
<dbReference type="SUPFAM" id="SSF53822">
    <property type="entry name" value="Periplasmic binding protein-like I"/>
    <property type="match status" value="1"/>
</dbReference>
<keyword evidence="2" id="KW-0812">Transmembrane</keyword>
<keyword evidence="5" id="KW-0732">Signal</keyword>
<feature type="domain" description="Receptor ligand binding region" evidence="6">
    <location>
        <begin position="93"/>
        <end position="232"/>
    </location>
</feature>
<dbReference type="STRING" id="1147741.A0A0R3RMM5"/>
<dbReference type="InterPro" id="IPR001828">
    <property type="entry name" value="ANF_lig-bd_rcpt"/>
</dbReference>
<proteinExistence type="predicted"/>
<evidence type="ECO:0000259" key="6">
    <source>
        <dbReference type="Pfam" id="PF01094"/>
    </source>
</evidence>
<evidence type="ECO:0000256" key="5">
    <source>
        <dbReference type="SAM" id="SignalP"/>
    </source>
</evidence>
<evidence type="ECO:0000313" key="8">
    <source>
        <dbReference type="WBParaSite" id="EEL_0000273501-mRNA-1"/>
    </source>
</evidence>
<dbReference type="AlphaFoldDB" id="A0A0R3RMM5"/>
<dbReference type="GO" id="GO:0017046">
    <property type="term" value="F:peptide hormone binding"/>
    <property type="evidence" value="ECO:0007669"/>
    <property type="project" value="TreeGrafter"/>
</dbReference>
<keyword evidence="7" id="KW-1185">Reference proteome</keyword>
<accession>A0A0R3RMM5</accession>
<keyword evidence="4" id="KW-0472">Membrane</keyword>
<comment type="subcellular location">
    <subcellularLocation>
        <location evidence="1">Membrane</location>
    </subcellularLocation>
</comment>
<name>A0A0R3RMM5_9BILA</name>
<evidence type="ECO:0000256" key="2">
    <source>
        <dbReference type="ARBA" id="ARBA00022692"/>
    </source>
</evidence>
<dbReference type="InterPro" id="IPR052612">
    <property type="entry name" value="ANP_Clearance_Receptor"/>
</dbReference>
<reference evidence="8" key="1">
    <citation type="submission" date="2017-02" db="UniProtKB">
        <authorList>
            <consortium name="WormBaseParasite"/>
        </authorList>
    </citation>
    <scope>IDENTIFICATION</scope>
</reference>
<dbReference type="GO" id="GO:0038023">
    <property type="term" value="F:signaling receptor activity"/>
    <property type="evidence" value="ECO:0007669"/>
    <property type="project" value="TreeGrafter"/>
</dbReference>
<evidence type="ECO:0000256" key="3">
    <source>
        <dbReference type="ARBA" id="ARBA00022989"/>
    </source>
</evidence>
<dbReference type="Pfam" id="PF01094">
    <property type="entry name" value="ANF_receptor"/>
    <property type="match status" value="1"/>
</dbReference>
<dbReference type="PANTHER" id="PTHR44755:SF10">
    <property type="entry name" value="RECEPTOR LIGAND BINDING REGION DOMAIN-CONTAINING PROTEIN"/>
    <property type="match status" value="1"/>
</dbReference>
<dbReference type="InterPro" id="IPR028082">
    <property type="entry name" value="Peripla_BP_I"/>
</dbReference>
<dbReference type="Proteomes" id="UP000050640">
    <property type="component" value="Unplaced"/>
</dbReference>
<organism evidence="7 8">
    <name type="scientific">Elaeophora elaphi</name>
    <dbReference type="NCBI Taxonomy" id="1147741"/>
    <lineage>
        <taxon>Eukaryota</taxon>
        <taxon>Metazoa</taxon>
        <taxon>Ecdysozoa</taxon>
        <taxon>Nematoda</taxon>
        <taxon>Chromadorea</taxon>
        <taxon>Rhabditida</taxon>
        <taxon>Spirurina</taxon>
        <taxon>Spiruromorpha</taxon>
        <taxon>Filarioidea</taxon>
        <taxon>Onchocercidae</taxon>
        <taxon>Elaeophora</taxon>
    </lineage>
</organism>
<keyword evidence="3" id="KW-1133">Transmembrane helix</keyword>
<dbReference type="GO" id="GO:0016020">
    <property type="term" value="C:membrane"/>
    <property type="evidence" value="ECO:0007669"/>
    <property type="project" value="UniProtKB-SubCell"/>
</dbReference>
<sequence length="298" mass="34694">MIGISGSSLLFYLFFFLFLVSTQPIQDNLIVEKSQHNVRHLQRSYRSTRRFHRHSNQIVKSVSTEQPIYILFPVPVKRGELIKNPFGITMDLVRPVVDIALENIYQNKLIPEDSIKSYFKDTHLSDAHGPNVAINQLVANKLDCIIGYAFVYALTPVARVSSYWKSATNNGIPVITTIGLTTNLDNKHKYKLLTRIISPYKILTKAIRMIFNRMNWLNVVYVFHEKRYGGTTYTVNVPYSECYLQMVSLQMQQYESYQMDHNYFMFNELKFNRIQILDILMKASELGNGLFFDFFVIV</sequence>
<dbReference type="PANTHER" id="PTHR44755">
    <property type="entry name" value="NATRIURETIC PEPTIDE RECEPTOR 3-RELATED"/>
    <property type="match status" value="1"/>
</dbReference>
<dbReference type="WBParaSite" id="EEL_0000273501-mRNA-1">
    <property type="protein sequence ID" value="EEL_0000273501-mRNA-1"/>
    <property type="gene ID" value="EEL_0000273501"/>
</dbReference>
<dbReference type="GO" id="GO:0007165">
    <property type="term" value="P:signal transduction"/>
    <property type="evidence" value="ECO:0007669"/>
    <property type="project" value="TreeGrafter"/>
</dbReference>
<protein>
    <submittedName>
        <fullName evidence="8">ANF_receptor domain-containing protein</fullName>
    </submittedName>
</protein>
<evidence type="ECO:0000256" key="4">
    <source>
        <dbReference type="ARBA" id="ARBA00023136"/>
    </source>
</evidence>
<feature type="chain" id="PRO_5006447651" evidence="5">
    <location>
        <begin position="23"/>
        <end position="298"/>
    </location>
</feature>
<feature type="signal peptide" evidence="5">
    <location>
        <begin position="1"/>
        <end position="22"/>
    </location>
</feature>
<evidence type="ECO:0000256" key="1">
    <source>
        <dbReference type="ARBA" id="ARBA00004370"/>
    </source>
</evidence>